<evidence type="ECO:0000256" key="13">
    <source>
        <dbReference type="ARBA" id="ARBA00023237"/>
    </source>
</evidence>
<dbReference type="InterPro" id="IPR037066">
    <property type="entry name" value="Plug_dom_sf"/>
</dbReference>
<dbReference type="NCBIfam" id="TIGR01783">
    <property type="entry name" value="TonB-siderophor"/>
    <property type="match status" value="1"/>
</dbReference>
<feature type="domain" description="TonB-dependent receptor plug" evidence="19">
    <location>
        <begin position="89"/>
        <end position="187"/>
    </location>
</feature>
<dbReference type="EMBL" id="QDKJ01000012">
    <property type="protein sequence ID" value="PWC10899.1"/>
    <property type="molecule type" value="Genomic_DNA"/>
</dbReference>
<evidence type="ECO:0000256" key="5">
    <source>
        <dbReference type="ARBA" id="ARBA00022496"/>
    </source>
</evidence>
<dbReference type="InterPro" id="IPR039426">
    <property type="entry name" value="TonB-dep_rcpt-like"/>
</dbReference>
<evidence type="ECO:0000259" key="19">
    <source>
        <dbReference type="Pfam" id="PF07715"/>
    </source>
</evidence>
<accession>A0A2U1TND3</accession>
<dbReference type="CDD" id="cd01347">
    <property type="entry name" value="ligand_gated_channel"/>
    <property type="match status" value="1"/>
</dbReference>
<dbReference type="GO" id="GO:0009279">
    <property type="term" value="C:cell outer membrane"/>
    <property type="evidence" value="ECO:0007669"/>
    <property type="project" value="UniProtKB-SubCell"/>
</dbReference>
<keyword evidence="5" id="KW-0410">Iron transport</keyword>
<evidence type="ECO:0000256" key="3">
    <source>
        <dbReference type="ARBA" id="ARBA00022448"/>
    </source>
</evidence>
<proteinExistence type="inferred from homology"/>
<dbReference type="PANTHER" id="PTHR32552">
    <property type="entry name" value="FERRICHROME IRON RECEPTOR-RELATED"/>
    <property type="match status" value="1"/>
</dbReference>
<keyword evidence="13 14" id="KW-0998">Cell outer membrane</keyword>
<dbReference type="GO" id="GO:0038023">
    <property type="term" value="F:signaling receptor activity"/>
    <property type="evidence" value="ECO:0007669"/>
    <property type="project" value="InterPro"/>
</dbReference>
<name>A0A2U1TND3_9GAMM</name>
<feature type="chain" id="PRO_5015706949" evidence="17">
    <location>
        <begin position="38"/>
        <end position="738"/>
    </location>
</feature>
<evidence type="ECO:0000256" key="1">
    <source>
        <dbReference type="ARBA" id="ARBA00004571"/>
    </source>
</evidence>
<keyword evidence="11 14" id="KW-0472">Membrane</keyword>
<dbReference type="Gene3D" id="2.170.130.10">
    <property type="entry name" value="TonB-dependent receptor, plug domain"/>
    <property type="match status" value="1"/>
</dbReference>
<keyword evidence="21" id="KW-1185">Reference proteome</keyword>
<sequence>MMTYTVIRHTRKHKTFQFSATAIFISGMLFGAQTASSATTSPDDTDYAEGTTNTATLEGITVWGQAPTEDTTSYTAQEVTVASKLPVALKDIPQSVSVITRQRIEDQNLTTLEDALQQTTGVTIIPNGSGTSIIRSRGHNLNASIDGVPVYNGLGGSEQFDLGIYDRVEVLRGPSALLGGSGDPGGTVNVVTKKPRDAFALNGTLSAGSWNNYRSELDVTGPLNDSGTLRGRAVGIWQDRDFFYDKTHQEKKVFYGVVEYDLTPDTTLSLTFANQTNNITAPYYGLPTYSNGALLDVSRSVNTTPEWAWYNNRTQEYVAGLEQRFDNGWTATGKFRYLNKDNPYKDIFPRGVGVDPQTLTLPYSWNRHYDYEYQRYALDLYVGGPFILFGREHQALIGYNYDDYQEQYQGGRTWGSQASQNDINLFDSSAVQEYDVDWTQGLRTRTIQSGIYGQTRLRLLDPLTWVIGGRISDFSVKERSIAPAEPTGWNQTQSASSELIPYTGLIYELTPQLSLYGSYSETFVPQTDKRADGSTLDPRKGKQYETGIKGSFYDGALNASVAVFRIDDVNRAFSDPNYPDDDFYIAAGKVRSEGWEAEISGSPLPGWDISAGYAYLNTRYLSDDSNIGAFSLAEPKHSFKLWSHYRIAGGLLDGLGFGGGLYAVSNYADARGNGEERYQGGYALLNAALSYPINDNFTVALNAENLTDRKYYASIGGRGTQNVYGTPRNFTLSLHAKF</sequence>
<dbReference type="Pfam" id="PF07715">
    <property type="entry name" value="Plug"/>
    <property type="match status" value="1"/>
</dbReference>
<comment type="subcellular location">
    <subcellularLocation>
        <location evidence="1 14">Cell outer membrane</location>
        <topology evidence="1 14">Multi-pass membrane protein</topology>
    </subcellularLocation>
</comment>
<dbReference type="PROSITE" id="PS52016">
    <property type="entry name" value="TONB_DEPENDENT_REC_3"/>
    <property type="match status" value="1"/>
</dbReference>
<keyword evidence="12 20" id="KW-0675">Receptor</keyword>
<dbReference type="AlphaFoldDB" id="A0A2U1TND3"/>
<keyword evidence="4 14" id="KW-1134">Transmembrane beta strand</keyword>
<dbReference type="Gene3D" id="2.40.170.20">
    <property type="entry name" value="TonB-dependent receptor, beta-barrel domain"/>
    <property type="match status" value="1"/>
</dbReference>
<keyword evidence="9" id="KW-0406">Ion transport</keyword>
<evidence type="ECO:0000256" key="6">
    <source>
        <dbReference type="ARBA" id="ARBA00022692"/>
    </source>
</evidence>
<dbReference type="Pfam" id="PF00593">
    <property type="entry name" value="TonB_dep_Rec_b-barrel"/>
    <property type="match status" value="1"/>
</dbReference>
<dbReference type="GO" id="GO:0015891">
    <property type="term" value="P:siderophore transport"/>
    <property type="evidence" value="ECO:0007669"/>
    <property type="project" value="InterPro"/>
</dbReference>
<dbReference type="InterPro" id="IPR010105">
    <property type="entry name" value="TonB_sidphr_rcpt"/>
</dbReference>
<comment type="caution">
    <text evidence="20">The sequence shown here is derived from an EMBL/GenBank/DDBJ whole genome shotgun (WGS) entry which is preliminary data.</text>
</comment>
<dbReference type="Proteomes" id="UP000245138">
    <property type="component" value="Unassembled WGS sequence"/>
</dbReference>
<evidence type="ECO:0000313" key="20">
    <source>
        <dbReference type="EMBL" id="PWC10899.1"/>
    </source>
</evidence>
<protein>
    <submittedName>
        <fullName evidence="20">TonB-dependent siderophore receptor</fullName>
    </submittedName>
</protein>
<organism evidence="20 21">
    <name type="scientific">Brenneria roseae subsp. americana</name>
    <dbReference type="NCBI Taxonomy" id="1508507"/>
    <lineage>
        <taxon>Bacteria</taxon>
        <taxon>Pseudomonadati</taxon>
        <taxon>Pseudomonadota</taxon>
        <taxon>Gammaproteobacteria</taxon>
        <taxon>Enterobacterales</taxon>
        <taxon>Pectobacteriaceae</taxon>
        <taxon>Brenneria</taxon>
    </lineage>
</organism>
<dbReference type="GO" id="GO:0015344">
    <property type="term" value="F:siderophore uptake transmembrane transporter activity"/>
    <property type="evidence" value="ECO:0007669"/>
    <property type="project" value="TreeGrafter"/>
</dbReference>
<evidence type="ECO:0000259" key="18">
    <source>
        <dbReference type="Pfam" id="PF00593"/>
    </source>
</evidence>
<evidence type="ECO:0000256" key="14">
    <source>
        <dbReference type="PROSITE-ProRule" id="PRU01360"/>
    </source>
</evidence>
<reference evidence="20 21" key="1">
    <citation type="submission" date="2018-04" db="EMBL/GenBank/DDBJ databases">
        <title>Brenneria corticis sp.nov.</title>
        <authorList>
            <person name="Li Y."/>
        </authorList>
    </citation>
    <scope>NUCLEOTIDE SEQUENCE [LARGE SCALE GENOMIC DNA]</scope>
    <source>
        <strain evidence="20 21">LMG 27715</strain>
    </source>
</reference>
<dbReference type="InterPro" id="IPR012910">
    <property type="entry name" value="Plug_dom"/>
</dbReference>
<dbReference type="InterPro" id="IPR010917">
    <property type="entry name" value="TonB_rcpt_CS"/>
</dbReference>
<dbReference type="PANTHER" id="PTHR32552:SF74">
    <property type="entry name" value="HYDROXAMATE SIDEROPHORE RECEPTOR FHUE"/>
    <property type="match status" value="1"/>
</dbReference>
<evidence type="ECO:0000256" key="11">
    <source>
        <dbReference type="ARBA" id="ARBA00023136"/>
    </source>
</evidence>
<evidence type="ECO:0000256" key="16">
    <source>
        <dbReference type="RuleBase" id="RU003357"/>
    </source>
</evidence>
<evidence type="ECO:0000256" key="15">
    <source>
        <dbReference type="PROSITE-ProRule" id="PRU10144"/>
    </source>
</evidence>
<evidence type="ECO:0000256" key="12">
    <source>
        <dbReference type="ARBA" id="ARBA00023170"/>
    </source>
</evidence>
<keyword evidence="3 14" id="KW-0813">Transport</keyword>
<dbReference type="RefSeq" id="WP_109055254.1">
    <property type="nucleotide sequence ID" value="NZ_QDKJ01000012.1"/>
</dbReference>
<keyword evidence="10 16" id="KW-0798">TonB box</keyword>
<evidence type="ECO:0000256" key="17">
    <source>
        <dbReference type="SAM" id="SignalP"/>
    </source>
</evidence>
<evidence type="ECO:0000256" key="9">
    <source>
        <dbReference type="ARBA" id="ARBA00023065"/>
    </source>
</evidence>
<dbReference type="PROSITE" id="PS01156">
    <property type="entry name" value="TONB_DEPENDENT_REC_2"/>
    <property type="match status" value="1"/>
</dbReference>
<evidence type="ECO:0000313" key="21">
    <source>
        <dbReference type="Proteomes" id="UP000245138"/>
    </source>
</evidence>
<keyword evidence="6 14" id="KW-0812">Transmembrane</keyword>
<feature type="domain" description="TonB-dependent receptor-like beta-barrel" evidence="18">
    <location>
        <begin position="265"/>
        <end position="706"/>
    </location>
</feature>
<dbReference type="InterPro" id="IPR000531">
    <property type="entry name" value="Beta-barrel_TonB"/>
</dbReference>
<comment type="similarity">
    <text evidence="2 14 16">Belongs to the TonB-dependent receptor family.</text>
</comment>
<gene>
    <name evidence="20" type="ORF">B4923_15420</name>
</gene>
<evidence type="ECO:0000256" key="10">
    <source>
        <dbReference type="ARBA" id="ARBA00023077"/>
    </source>
</evidence>
<feature type="signal peptide" evidence="17">
    <location>
        <begin position="1"/>
        <end position="37"/>
    </location>
</feature>
<feature type="short sequence motif" description="TonB C-terminal box" evidence="15">
    <location>
        <begin position="721"/>
        <end position="738"/>
    </location>
</feature>
<evidence type="ECO:0000256" key="4">
    <source>
        <dbReference type="ARBA" id="ARBA00022452"/>
    </source>
</evidence>
<evidence type="ECO:0000256" key="2">
    <source>
        <dbReference type="ARBA" id="ARBA00009810"/>
    </source>
</evidence>
<evidence type="ECO:0000256" key="7">
    <source>
        <dbReference type="ARBA" id="ARBA00022729"/>
    </source>
</evidence>
<dbReference type="SUPFAM" id="SSF56935">
    <property type="entry name" value="Porins"/>
    <property type="match status" value="1"/>
</dbReference>
<dbReference type="FunFam" id="2.170.130.10:FF:000010">
    <property type="entry name" value="Ferripyoverdine receptor"/>
    <property type="match status" value="1"/>
</dbReference>
<dbReference type="InterPro" id="IPR036942">
    <property type="entry name" value="Beta-barrel_TonB_sf"/>
</dbReference>
<evidence type="ECO:0000256" key="8">
    <source>
        <dbReference type="ARBA" id="ARBA00023004"/>
    </source>
</evidence>
<keyword evidence="8" id="KW-0408">Iron</keyword>
<dbReference type="OrthoDB" id="8663017at2"/>
<keyword evidence="7 17" id="KW-0732">Signal</keyword>